<organism evidence="1 2">
    <name type="scientific">Shewanella dokdonensis</name>
    <dbReference type="NCBI Taxonomy" id="712036"/>
    <lineage>
        <taxon>Bacteria</taxon>
        <taxon>Pseudomonadati</taxon>
        <taxon>Pseudomonadota</taxon>
        <taxon>Gammaproteobacteria</taxon>
        <taxon>Alteromonadales</taxon>
        <taxon>Shewanellaceae</taxon>
        <taxon>Shewanella</taxon>
    </lineage>
</organism>
<dbReference type="EMBL" id="CP074572">
    <property type="protein sequence ID" value="QVK23735.1"/>
    <property type="molecule type" value="Genomic_DNA"/>
</dbReference>
<gene>
    <name evidence="1" type="ORF">KHX94_03265</name>
</gene>
<evidence type="ECO:0000313" key="1">
    <source>
        <dbReference type="EMBL" id="QVK23735.1"/>
    </source>
</evidence>
<name>A0ABX8DH70_9GAMM</name>
<dbReference type="Pfam" id="PF10053">
    <property type="entry name" value="DUF2290"/>
    <property type="match status" value="1"/>
</dbReference>
<accession>A0ABX8DH70</accession>
<protein>
    <submittedName>
        <fullName evidence="1">DUF2290 domain-containing protein</fullName>
    </submittedName>
</protein>
<dbReference type="InterPro" id="IPR018742">
    <property type="entry name" value="DUF2290"/>
</dbReference>
<evidence type="ECO:0000313" key="2">
    <source>
        <dbReference type="Proteomes" id="UP000676428"/>
    </source>
</evidence>
<sequence length="200" mass="23278">MLAKFNQNIMKCITLANERNILAQAGSTTSLKSSPRFLATSREATSYRQLYDAGLETQNFNLMLYDQSFFQFAIVSSEENLSVRLAYYPNPYIFIEHINEKNDALSLLDIGELTHEEYEQLISESTCYSEIPIIRYDLSTEQYCENYHPTAHFHIGFNSESRWPVRRVLSPLAFFLNIIKNYYIDIWIKAEVSKTPLKTN</sequence>
<proteinExistence type="predicted"/>
<keyword evidence="2" id="KW-1185">Reference proteome</keyword>
<dbReference type="Proteomes" id="UP000676428">
    <property type="component" value="Chromosome"/>
</dbReference>
<dbReference type="RefSeq" id="WP_213682352.1">
    <property type="nucleotide sequence ID" value="NZ_CP074572.1"/>
</dbReference>
<reference evidence="1 2" key="1">
    <citation type="journal article" date="2012" name="Int. J. Syst. Evol. Microbiol.">
        <title>Shewanella dokdonensis sp. nov., isolated from seawater.</title>
        <authorList>
            <person name="Sung H.R."/>
            <person name="Yoon J.H."/>
            <person name="Ghim S.Y."/>
        </authorList>
    </citation>
    <scope>NUCLEOTIDE SEQUENCE [LARGE SCALE GENOMIC DNA]</scope>
    <source>
        <strain evidence="1 2">DSM 23626</strain>
    </source>
</reference>